<dbReference type="PANTHER" id="PTHR36838:SF3">
    <property type="entry name" value="TRANSPORTER AUXIN EFFLUX CARRIER EC FAMILY"/>
    <property type="match status" value="1"/>
</dbReference>
<feature type="transmembrane region" description="Helical" evidence="8">
    <location>
        <begin position="162"/>
        <end position="182"/>
    </location>
</feature>
<evidence type="ECO:0000256" key="4">
    <source>
        <dbReference type="ARBA" id="ARBA00022475"/>
    </source>
</evidence>
<evidence type="ECO:0000313" key="10">
    <source>
        <dbReference type="Proteomes" id="UP000267430"/>
    </source>
</evidence>
<organism evidence="9 10">
    <name type="scientific">Peribacillus cavernae</name>
    <dbReference type="NCBI Taxonomy" id="1674310"/>
    <lineage>
        <taxon>Bacteria</taxon>
        <taxon>Bacillati</taxon>
        <taxon>Bacillota</taxon>
        <taxon>Bacilli</taxon>
        <taxon>Bacillales</taxon>
        <taxon>Bacillaceae</taxon>
        <taxon>Peribacillus</taxon>
    </lineage>
</organism>
<dbReference type="GO" id="GO:0055085">
    <property type="term" value="P:transmembrane transport"/>
    <property type="evidence" value="ECO:0007669"/>
    <property type="project" value="InterPro"/>
</dbReference>
<feature type="transmembrane region" description="Helical" evidence="8">
    <location>
        <begin position="104"/>
        <end position="123"/>
    </location>
</feature>
<accession>A0A433HLG4</accession>
<keyword evidence="6 8" id="KW-1133">Transmembrane helix</keyword>
<evidence type="ECO:0000256" key="1">
    <source>
        <dbReference type="ARBA" id="ARBA00004651"/>
    </source>
</evidence>
<name>A0A433HLG4_9BACI</name>
<reference evidence="9 10" key="1">
    <citation type="submission" date="2018-12" db="EMBL/GenBank/DDBJ databases">
        <title>Bacillus chawlae sp. nov., Bacillus glennii sp. nov., and Bacillus saganii sp. nov. Isolated from the Vehicle Assembly Building at Kennedy Space Center where the Viking Spacecraft were Assembled.</title>
        <authorList>
            <person name="Seuylemezian A."/>
            <person name="Vaishampayan P."/>
        </authorList>
    </citation>
    <scope>NUCLEOTIDE SEQUENCE [LARGE SCALE GENOMIC DNA]</scope>
    <source>
        <strain evidence="9 10">L5</strain>
    </source>
</reference>
<evidence type="ECO:0000256" key="7">
    <source>
        <dbReference type="ARBA" id="ARBA00023136"/>
    </source>
</evidence>
<evidence type="ECO:0000313" key="9">
    <source>
        <dbReference type="EMBL" id="RUQ29079.1"/>
    </source>
</evidence>
<keyword evidence="7 8" id="KW-0472">Membrane</keyword>
<sequence>MQITTVLSSVTIMAIIILFGTIIALTGKVTDESKQLLVMIIINVAVPAVILNGVFTTDINAELISKIVAIFVISIIFNAIGIGLGWISAILFGFRTMKAKKLAILAGLGNTGFIGIPVCITLFGPTGGLLAAIYDAGLDVIVFTLVTMLLKEEKLSLKSFKELVNIPIAAVIIGISTAIIGYEPPAVFKNLASILAGLAAPLAMLYIGLLIPAFFREKKKVPVRFVSVSLLMKLLIIPLILIAILQIIPVTNDLKLIALIQVSMPTFTLATVLFARYAKDEDTAVATTVYSTIFSLLTIPLIAFIGYSFL</sequence>
<comment type="similarity">
    <text evidence="2">Belongs to the auxin efflux carrier (TC 2.A.69) family.</text>
</comment>
<keyword evidence="3" id="KW-0813">Transport</keyword>
<feature type="transmembrane region" description="Helical" evidence="8">
    <location>
        <begin position="254"/>
        <end position="275"/>
    </location>
</feature>
<evidence type="ECO:0000256" key="3">
    <source>
        <dbReference type="ARBA" id="ARBA00022448"/>
    </source>
</evidence>
<feature type="transmembrane region" description="Helical" evidence="8">
    <location>
        <begin position="6"/>
        <end position="25"/>
    </location>
</feature>
<keyword evidence="4" id="KW-1003">Cell membrane</keyword>
<feature type="transmembrane region" description="Helical" evidence="8">
    <location>
        <begin position="37"/>
        <end position="55"/>
    </location>
</feature>
<dbReference type="Proteomes" id="UP000267430">
    <property type="component" value="Unassembled WGS sequence"/>
</dbReference>
<dbReference type="AlphaFoldDB" id="A0A433HLG4"/>
<comment type="subcellular location">
    <subcellularLocation>
        <location evidence="1">Cell membrane</location>
        <topology evidence="1">Multi-pass membrane protein</topology>
    </subcellularLocation>
</comment>
<evidence type="ECO:0000256" key="2">
    <source>
        <dbReference type="ARBA" id="ARBA00010145"/>
    </source>
</evidence>
<dbReference type="Gene3D" id="1.20.1530.20">
    <property type="match status" value="1"/>
</dbReference>
<gene>
    <name evidence="9" type="ORF">ELQ35_10695</name>
</gene>
<evidence type="ECO:0008006" key="11">
    <source>
        <dbReference type="Google" id="ProtNLM"/>
    </source>
</evidence>
<protein>
    <recommendedName>
        <fullName evidence="11">AEC family transporter</fullName>
    </recommendedName>
</protein>
<dbReference type="InterPro" id="IPR038770">
    <property type="entry name" value="Na+/solute_symporter_sf"/>
</dbReference>
<dbReference type="EMBL" id="RYZZ01000012">
    <property type="protein sequence ID" value="RUQ29079.1"/>
    <property type="molecule type" value="Genomic_DNA"/>
</dbReference>
<dbReference type="PANTHER" id="PTHR36838">
    <property type="entry name" value="AUXIN EFFLUX CARRIER FAMILY PROTEIN"/>
    <property type="match status" value="1"/>
</dbReference>
<evidence type="ECO:0000256" key="8">
    <source>
        <dbReference type="SAM" id="Phobius"/>
    </source>
</evidence>
<evidence type="ECO:0000256" key="5">
    <source>
        <dbReference type="ARBA" id="ARBA00022692"/>
    </source>
</evidence>
<dbReference type="OrthoDB" id="401182at2"/>
<dbReference type="GO" id="GO:0005886">
    <property type="term" value="C:plasma membrane"/>
    <property type="evidence" value="ECO:0007669"/>
    <property type="project" value="UniProtKB-SubCell"/>
</dbReference>
<dbReference type="RefSeq" id="WP_126864834.1">
    <property type="nucleotide sequence ID" value="NZ_JAUSTX010000030.1"/>
</dbReference>
<dbReference type="InterPro" id="IPR004776">
    <property type="entry name" value="Mem_transp_PIN-like"/>
</dbReference>
<feature type="transmembrane region" description="Helical" evidence="8">
    <location>
        <begin position="129"/>
        <end position="150"/>
    </location>
</feature>
<feature type="transmembrane region" description="Helical" evidence="8">
    <location>
        <begin position="67"/>
        <end position="92"/>
    </location>
</feature>
<proteinExistence type="inferred from homology"/>
<comment type="caution">
    <text evidence="9">The sequence shown here is derived from an EMBL/GenBank/DDBJ whole genome shotgun (WGS) entry which is preliminary data.</text>
</comment>
<keyword evidence="10" id="KW-1185">Reference proteome</keyword>
<evidence type="ECO:0000256" key="6">
    <source>
        <dbReference type="ARBA" id="ARBA00022989"/>
    </source>
</evidence>
<feature type="transmembrane region" description="Helical" evidence="8">
    <location>
        <begin position="194"/>
        <end position="215"/>
    </location>
</feature>
<keyword evidence="5 8" id="KW-0812">Transmembrane</keyword>
<dbReference type="Pfam" id="PF03547">
    <property type="entry name" value="Mem_trans"/>
    <property type="match status" value="1"/>
</dbReference>
<feature type="transmembrane region" description="Helical" evidence="8">
    <location>
        <begin position="227"/>
        <end position="248"/>
    </location>
</feature>
<feature type="transmembrane region" description="Helical" evidence="8">
    <location>
        <begin position="287"/>
        <end position="309"/>
    </location>
</feature>